<accession>A0ABU8WUM4</accession>
<feature type="transmembrane region" description="Helical" evidence="8">
    <location>
        <begin position="416"/>
        <end position="436"/>
    </location>
</feature>
<keyword evidence="4 8" id="KW-0812">Transmembrane</keyword>
<gene>
    <name evidence="10" type="ORF">WKW82_31665</name>
</gene>
<dbReference type="InterPro" id="IPR005828">
    <property type="entry name" value="MFS_sugar_transport-like"/>
</dbReference>
<dbReference type="InterPro" id="IPR051084">
    <property type="entry name" value="H+-coupled_symporters"/>
</dbReference>
<reference evidence="10 11" key="1">
    <citation type="submission" date="2024-03" db="EMBL/GenBank/DDBJ databases">
        <title>Novel species of the genus Variovorax.</title>
        <authorList>
            <person name="Liu Q."/>
            <person name="Xin Y.-H."/>
        </authorList>
    </citation>
    <scope>NUCLEOTIDE SEQUENCE [LARGE SCALE GENOMIC DNA]</scope>
    <source>
        <strain evidence="10 11">KACC 18900</strain>
    </source>
</reference>
<dbReference type="Gene3D" id="1.20.1250.20">
    <property type="entry name" value="MFS general substrate transporter like domains"/>
    <property type="match status" value="1"/>
</dbReference>
<evidence type="ECO:0000256" key="7">
    <source>
        <dbReference type="ARBA" id="ARBA00023136"/>
    </source>
</evidence>
<comment type="caution">
    <text evidence="10">The sequence shown here is derived from an EMBL/GenBank/DDBJ whole genome shotgun (WGS) entry which is preliminary data.</text>
</comment>
<dbReference type="PROSITE" id="PS00216">
    <property type="entry name" value="SUGAR_TRANSPORT_1"/>
    <property type="match status" value="1"/>
</dbReference>
<dbReference type="PANTHER" id="PTHR43528:SF3">
    <property type="entry name" value="CITRATE-PROTON SYMPORTER"/>
    <property type="match status" value="1"/>
</dbReference>
<feature type="transmembrane region" description="Helical" evidence="8">
    <location>
        <begin position="257"/>
        <end position="279"/>
    </location>
</feature>
<feature type="domain" description="Major facilitator superfamily (MFS) profile" evidence="9">
    <location>
        <begin position="37"/>
        <end position="441"/>
    </location>
</feature>
<dbReference type="InterPro" id="IPR020846">
    <property type="entry name" value="MFS_dom"/>
</dbReference>
<feature type="transmembrane region" description="Helical" evidence="8">
    <location>
        <begin position="109"/>
        <end position="133"/>
    </location>
</feature>
<feature type="transmembrane region" description="Helical" evidence="8">
    <location>
        <begin position="185"/>
        <end position="203"/>
    </location>
</feature>
<sequence length="446" mass="46580">MNATAMPINLARTASATRSPVESADPPAASSAIPKRIVAATVAGNALEFYDFVTYAFFAVYIGKTFFPASTPLGSLLLSVAVFGVGFVSRPLGGVLIGAYADRAGRKPAMLLTIGLITVGTLGMTLTPSYAAIGMAAPVIVVLCRLVQGLALGGEVGPSSAFLIESAPAHQRGLYASWQSASQGIATLVAGVFGVAMIALLTPEELQSWGWRVPFAVGLLLVPIAFYLRREMPETLHREAAPATSVGMRGLWHHRRIIVLAVLVILGGTVSNYVGNYMTTYAITTLKFPPLIAMGATVMVGLATLVFALLGGWLCDRYGRKPVMLWPRIATAVLTLPAFMLLIAFPSVPLLLSVTTVLAALTALSGGASLVAIPELLPRGIRATGLSIAYAVGVSLFGGTTQFVVTWLIGVTGNPAAPAWYVAGTSVITALAMLALPESRKRALEN</sequence>
<dbReference type="Pfam" id="PF00083">
    <property type="entry name" value="Sugar_tr"/>
    <property type="match status" value="2"/>
</dbReference>
<feature type="transmembrane region" description="Helical" evidence="8">
    <location>
        <begin position="209"/>
        <end position="228"/>
    </location>
</feature>
<feature type="transmembrane region" description="Helical" evidence="8">
    <location>
        <begin position="385"/>
        <end position="410"/>
    </location>
</feature>
<dbReference type="RefSeq" id="WP_340346783.1">
    <property type="nucleotide sequence ID" value="NZ_JBBKZT010000020.1"/>
</dbReference>
<dbReference type="Proteomes" id="UP001385892">
    <property type="component" value="Unassembled WGS sequence"/>
</dbReference>
<keyword evidence="11" id="KW-1185">Reference proteome</keyword>
<evidence type="ECO:0000313" key="10">
    <source>
        <dbReference type="EMBL" id="MEJ8851232.1"/>
    </source>
</evidence>
<protein>
    <submittedName>
        <fullName evidence="10">MFS transporter</fullName>
    </submittedName>
</protein>
<evidence type="ECO:0000256" key="4">
    <source>
        <dbReference type="ARBA" id="ARBA00022692"/>
    </source>
</evidence>
<feature type="transmembrane region" description="Helical" evidence="8">
    <location>
        <begin position="291"/>
        <end position="313"/>
    </location>
</feature>
<feature type="transmembrane region" description="Helical" evidence="8">
    <location>
        <begin position="325"/>
        <end position="345"/>
    </location>
</feature>
<evidence type="ECO:0000256" key="3">
    <source>
        <dbReference type="ARBA" id="ARBA00022475"/>
    </source>
</evidence>
<name>A0ABU8WUM4_9BURK</name>
<organism evidence="10 11">
    <name type="scientific">Variovorax rhizosphaerae</name>
    <dbReference type="NCBI Taxonomy" id="1836200"/>
    <lineage>
        <taxon>Bacteria</taxon>
        <taxon>Pseudomonadati</taxon>
        <taxon>Pseudomonadota</taxon>
        <taxon>Betaproteobacteria</taxon>
        <taxon>Burkholderiales</taxon>
        <taxon>Comamonadaceae</taxon>
        <taxon>Variovorax</taxon>
    </lineage>
</organism>
<feature type="transmembrane region" description="Helical" evidence="8">
    <location>
        <begin position="76"/>
        <end position="97"/>
    </location>
</feature>
<evidence type="ECO:0000256" key="8">
    <source>
        <dbReference type="SAM" id="Phobius"/>
    </source>
</evidence>
<dbReference type="PROSITE" id="PS50850">
    <property type="entry name" value="MFS"/>
    <property type="match status" value="1"/>
</dbReference>
<evidence type="ECO:0000256" key="6">
    <source>
        <dbReference type="ARBA" id="ARBA00022989"/>
    </source>
</evidence>
<feature type="transmembrane region" description="Helical" evidence="8">
    <location>
        <begin position="351"/>
        <end position="373"/>
    </location>
</feature>
<dbReference type="EMBL" id="JBBKZT010000020">
    <property type="protein sequence ID" value="MEJ8851232.1"/>
    <property type="molecule type" value="Genomic_DNA"/>
</dbReference>
<evidence type="ECO:0000256" key="1">
    <source>
        <dbReference type="ARBA" id="ARBA00004651"/>
    </source>
</evidence>
<dbReference type="PROSITE" id="PS00217">
    <property type="entry name" value="SUGAR_TRANSPORT_2"/>
    <property type="match status" value="1"/>
</dbReference>
<evidence type="ECO:0000259" key="9">
    <source>
        <dbReference type="PROSITE" id="PS50850"/>
    </source>
</evidence>
<dbReference type="PANTHER" id="PTHR43528">
    <property type="entry name" value="ALPHA-KETOGLUTARATE PERMEASE"/>
    <property type="match status" value="1"/>
</dbReference>
<proteinExistence type="predicted"/>
<keyword evidence="2" id="KW-0813">Transport</keyword>
<keyword evidence="6 8" id="KW-1133">Transmembrane helix</keyword>
<evidence type="ECO:0000256" key="2">
    <source>
        <dbReference type="ARBA" id="ARBA00022448"/>
    </source>
</evidence>
<dbReference type="InterPro" id="IPR005829">
    <property type="entry name" value="Sugar_transporter_CS"/>
</dbReference>
<keyword evidence="7 8" id="KW-0472">Membrane</keyword>
<dbReference type="SUPFAM" id="SSF103473">
    <property type="entry name" value="MFS general substrate transporter"/>
    <property type="match status" value="1"/>
</dbReference>
<dbReference type="InterPro" id="IPR036259">
    <property type="entry name" value="MFS_trans_sf"/>
</dbReference>
<evidence type="ECO:0000313" key="11">
    <source>
        <dbReference type="Proteomes" id="UP001385892"/>
    </source>
</evidence>
<keyword evidence="5" id="KW-0769">Symport</keyword>
<comment type="subcellular location">
    <subcellularLocation>
        <location evidence="1">Cell membrane</location>
        <topology evidence="1">Multi-pass membrane protein</topology>
    </subcellularLocation>
</comment>
<evidence type="ECO:0000256" key="5">
    <source>
        <dbReference type="ARBA" id="ARBA00022847"/>
    </source>
</evidence>
<keyword evidence="3" id="KW-1003">Cell membrane</keyword>